<keyword evidence="3" id="KW-0963">Cytoplasm</keyword>
<reference evidence="12" key="2">
    <citation type="submission" date="2024-06" db="UniProtKB">
        <authorList>
            <consortium name="EnsemblMetazoa"/>
        </authorList>
    </citation>
    <scope>IDENTIFICATION</scope>
</reference>
<protein>
    <recommendedName>
        <fullName evidence="14">STAT transcription factor DNA-binding domain-containing protein</fullName>
    </recommendedName>
</protein>
<keyword evidence="5" id="KW-0727">SH2 domain</keyword>
<dbReference type="SUPFAM" id="SSF49417">
    <property type="entry name" value="p53-like transcription factors"/>
    <property type="match status" value="1"/>
</dbReference>
<dbReference type="Proteomes" id="UP000007879">
    <property type="component" value="Unassembled WGS sequence"/>
</dbReference>
<evidence type="ECO:0000256" key="7">
    <source>
        <dbReference type="ARBA" id="ARBA00023125"/>
    </source>
</evidence>
<dbReference type="PANTHER" id="PTHR11801">
    <property type="entry name" value="SIGNAL TRANSDUCER AND ACTIVATOR OF TRANSCRIPTION"/>
    <property type="match status" value="1"/>
</dbReference>
<feature type="domain" description="Signal transducer and activator of transcription linker" evidence="11">
    <location>
        <begin position="90"/>
        <end position="136"/>
    </location>
</feature>
<evidence type="ECO:0000256" key="5">
    <source>
        <dbReference type="ARBA" id="ARBA00022999"/>
    </source>
</evidence>
<dbReference type="GO" id="GO:0003677">
    <property type="term" value="F:DNA binding"/>
    <property type="evidence" value="ECO:0007669"/>
    <property type="project" value="UniProtKB-KW"/>
</dbReference>
<dbReference type="Gene3D" id="2.60.40.630">
    <property type="entry name" value="STAT transcription factor, DNA-binding domain"/>
    <property type="match status" value="1"/>
</dbReference>
<dbReference type="AlphaFoldDB" id="A0AAN0JZZ0"/>
<dbReference type="GeneID" id="109591527"/>
<dbReference type="GO" id="GO:0005634">
    <property type="term" value="C:nucleus"/>
    <property type="evidence" value="ECO:0007669"/>
    <property type="project" value="UniProtKB-SubCell"/>
</dbReference>
<dbReference type="InterPro" id="IPR001217">
    <property type="entry name" value="STAT"/>
</dbReference>
<keyword evidence="9" id="KW-0539">Nucleus</keyword>
<name>A0AAN0JZZ0_AMPQE</name>
<evidence type="ECO:0000256" key="9">
    <source>
        <dbReference type="ARBA" id="ARBA00023242"/>
    </source>
</evidence>
<dbReference type="InterPro" id="IPR012345">
    <property type="entry name" value="STAT_TF_DNA-bd_N"/>
</dbReference>
<keyword evidence="13" id="KW-1185">Reference proteome</keyword>
<evidence type="ECO:0000313" key="12">
    <source>
        <dbReference type="EnsemblMetazoa" id="XP_019862806.1"/>
    </source>
</evidence>
<evidence type="ECO:0000259" key="10">
    <source>
        <dbReference type="Pfam" id="PF02864"/>
    </source>
</evidence>
<comment type="subcellular location">
    <subcellularLocation>
        <location evidence="2">Cytoplasm</location>
    </subcellularLocation>
    <subcellularLocation>
        <location evidence="1">Nucleus</location>
    </subcellularLocation>
</comment>
<dbReference type="KEGG" id="aqu:109591527"/>
<dbReference type="EnsemblMetazoa" id="XM_020007247.1">
    <property type="protein sequence ID" value="XP_019862806.1"/>
    <property type="gene ID" value="LOC109591527"/>
</dbReference>
<evidence type="ECO:0000256" key="2">
    <source>
        <dbReference type="ARBA" id="ARBA00004496"/>
    </source>
</evidence>
<keyword evidence="4" id="KW-0597">Phosphoprotein</keyword>
<dbReference type="InterPro" id="IPR008967">
    <property type="entry name" value="p53-like_TF_DNA-bd_sf"/>
</dbReference>
<evidence type="ECO:0000256" key="6">
    <source>
        <dbReference type="ARBA" id="ARBA00023015"/>
    </source>
</evidence>
<keyword evidence="8" id="KW-0804">Transcription</keyword>
<accession>A0AAN0JZZ0</accession>
<dbReference type="InterPro" id="IPR013801">
    <property type="entry name" value="STAT_TF_DNA-bd"/>
</dbReference>
<evidence type="ECO:0000256" key="8">
    <source>
        <dbReference type="ARBA" id="ARBA00023163"/>
    </source>
</evidence>
<evidence type="ECO:0000256" key="3">
    <source>
        <dbReference type="ARBA" id="ARBA00022490"/>
    </source>
</evidence>
<keyword evidence="7" id="KW-0238">DNA-binding</keyword>
<evidence type="ECO:0000259" key="11">
    <source>
        <dbReference type="Pfam" id="PF21354"/>
    </source>
</evidence>
<organism evidence="12 13">
    <name type="scientific">Amphimedon queenslandica</name>
    <name type="common">Sponge</name>
    <dbReference type="NCBI Taxonomy" id="400682"/>
    <lineage>
        <taxon>Eukaryota</taxon>
        <taxon>Metazoa</taxon>
        <taxon>Porifera</taxon>
        <taxon>Demospongiae</taxon>
        <taxon>Heteroscleromorpha</taxon>
        <taxon>Haplosclerida</taxon>
        <taxon>Niphatidae</taxon>
        <taxon>Amphimedon</taxon>
    </lineage>
</organism>
<dbReference type="Pfam" id="PF02864">
    <property type="entry name" value="STAT_bind"/>
    <property type="match status" value="1"/>
</dbReference>
<dbReference type="InterPro" id="IPR048988">
    <property type="entry name" value="STAT_linker"/>
</dbReference>
<evidence type="ECO:0000313" key="13">
    <source>
        <dbReference type="Proteomes" id="UP000007879"/>
    </source>
</evidence>
<dbReference type="GO" id="GO:0005737">
    <property type="term" value="C:cytoplasm"/>
    <property type="evidence" value="ECO:0007669"/>
    <property type="project" value="UniProtKB-SubCell"/>
</dbReference>
<evidence type="ECO:0000256" key="4">
    <source>
        <dbReference type="ARBA" id="ARBA00022553"/>
    </source>
</evidence>
<dbReference type="CDD" id="cd14801">
    <property type="entry name" value="STAT_DBD"/>
    <property type="match status" value="1"/>
</dbReference>
<dbReference type="GO" id="GO:0003700">
    <property type="term" value="F:DNA-binding transcription factor activity"/>
    <property type="evidence" value="ECO:0007669"/>
    <property type="project" value="InterPro"/>
</dbReference>
<dbReference type="Pfam" id="PF21354">
    <property type="entry name" value="STAT_linker"/>
    <property type="match status" value="1"/>
</dbReference>
<proteinExistence type="predicted"/>
<evidence type="ECO:0008006" key="14">
    <source>
        <dbReference type="Google" id="ProtNLM"/>
    </source>
</evidence>
<evidence type="ECO:0000256" key="1">
    <source>
        <dbReference type="ARBA" id="ARBA00004123"/>
    </source>
</evidence>
<dbReference type="Gene3D" id="1.10.238.10">
    <property type="entry name" value="EF-hand"/>
    <property type="match status" value="1"/>
</dbReference>
<feature type="domain" description="STAT transcription factor DNA-binding" evidence="10">
    <location>
        <begin position="1"/>
        <end position="68"/>
    </location>
</feature>
<reference evidence="13" key="1">
    <citation type="journal article" date="2010" name="Nature">
        <title>The Amphimedon queenslandica genome and the evolution of animal complexity.</title>
        <authorList>
            <person name="Srivastava M."/>
            <person name="Simakov O."/>
            <person name="Chapman J."/>
            <person name="Fahey B."/>
            <person name="Gauthier M.E."/>
            <person name="Mitros T."/>
            <person name="Richards G.S."/>
            <person name="Conaco C."/>
            <person name="Dacre M."/>
            <person name="Hellsten U."/>
            <person name="Larroux C."/>
            <person name="Putnam N.H."/>
            <person name="Stanke M."/>
            <person name="Adamska M."/>
            <person name="Darling A."/>
            <person name="Degnan S.M."/>
            <person name="Oakley T.H."/>
            <person name="Plachetzki D.C."/>
            <person name="Zhai Y."/>
            <person name="Adamski M."/>
            <person name="Calcino A."/>
            <person name="Cummins S.F."/>
            <person name="Goodstein D.M."/>
            <person name="Harris C."/>
            <person name="Jackson D.J."/>
            <person name="Leys S.P."/>
            <person name="Shu S."/>
            <person name="Woodcroft B.J."/>
            <person name="Vervoort M."/>
            <person name="Kosik K.S."/>
            <person name="Manning G."/>
            <person name="Degnan B.M."/>
            <person name="Rokhsar D.S."/>
        </authorList>
    </citation>
    <scope>NUCLEOTIDE SEQUENCE [LARGE SCALE GENOMIC DNA]</scope>
</reference>
<sequence length="137" mass="15807">MEYNSQTGVLQCNFNYMQLRRIKRNSDRKSTEIVMEEKFTILFRSKFTIPGDELDIPVMCQSLPVVVIVHVTQQPAAEATIFWDNSFAEPNREPFVVPEVVSWPRVSEALNHYFQTISGRGLTPRNLDYLGRKLLGV</sequence>
<dbReference type="GO" id="GO:0007165">
    <property type="term" value="P:signal transduction"/>
    <property type="evidence" value="ECO:0007669"/>
    <property type="project" value="InterPro"/>
</dbReference>
<keyword evidence="6" id="KW-0805">Transcription regulation</keyword>
<dbReference type="RefSeq" id="XP_019862806.1">
    <property type="nucleotide sequence ID" value="XM_020007247.1"/>
</dbReference>